<keyword evidence="18" id="KW-1185">Reference proteome</keyword>
<evidence type="ECO:0000256" key="11">
    <source>
        <dbReference type="ARBA" id="ARBA00023286"/>
    </source>
</evidence>
<evidence type="ECO:0000256" key="2">
    <source>
        <dbReference type="ARBA" id="ARBA00008685"/>
    </source>
</evidence>
<evidence type="ECO:0000313" key="17">
    <source>
        <dbReference type="EMBL" id="KAF8778045.1"/>
    </source>
</evidence>
<gene>
    <name evidence="17" type="ORF">HNY73_014813</name>
</gene>
<dbReference type="InterPro" id="IPR019594">
    <property type="entry name" value="Glu/Gly-bd"/>
</dbReference>
<evidence type="ECO:0000313" key="18">
    <source>
        <dbReference type="Proteomes" id="UP000807504"/>
    </source>
</evidence>
<evidence type="ECO:0000256" key="8">
    <source>
        <dbReference type="ARBA" id="ARBA00023136"/>
    </source>
</evidence>
<evidence type="ECO:0000256" key="5">
    <source>
        <dbReference type="ARBA" id="ARBA00022692"/>
    </source>
</evidence>
<keyword evidence="3" id="KW-0813">Transport</keyword>
<evidence type="ECO:0000256" key="4">
    <source>
        <dbReference type="ARBA" id="ARBA00022475"/>
    </source>
</evidence>
<feature type="transmembrane region" description="Helical" evidence="14">
    <location>
        <begin position="183"/>
        <end position="208"/>
    </location>
</feature>
<evidence type="ECO:0000259" key="15">
    <source>
        <dbReference type="SMART" id="SM00079"/>
    </source>
</evidence>
<organism evidence="17 18">
    <name type="scientific">Argiope bruennichi</name>
    <name type="common">Wasp spider</name>
    <name type="synonym">Aranea bruennichi</name>
    <dbReference type="NCBI Taxonomy" id="94029"/>
    <lineage>
        <taxon>Eukaryota</taxon>
        <taxon>Metazoa</taxon>
        <taxon>Ecdysozoa</taxon>
        <taxon>Arthropoda</taxon>
        <taxon>Chelicerata</taxon>
        <taxon>Arachnida</taxon>
        <taxon>Araneae</taxon>
        <taxon>Araneomorphae</taxon>
        <taxon>Entelegynae</taxon>
        <taxon>Araneoidea</taxon>
        <taxon>Araneidae</taxon>
        <taxon>Argiope</taxon>
    </lineage>
</organism>
<feature type="binding site" evidence="13">
    <location>
        <position position="93"/>
    </location>
    <ligand>
        <name>L-glutamate</name>
        <dbReference type="ChEBI" id="CHEBI:29985"/>
    </ligand>
</feature>
<dbReference type="EMBL" id="JABXBU010002072">
    <property type="protein sequence ID" value="KAF8778045.1"/>
    <property type="molecule type" value="Genomic_DNA"/>
</dbReference>
<reference evidence="17" key="2">
    <citation type="submission" date="2020-06" db="EMBL/GenBank/DDBJ databases">
        <authorList>
            <person name="Sheffer M."/>
        </authorList>
    </citation>
    <scope>NUCLEOTIDE SEQUENCE</scope>
</reference>
<evidence type="ECO:0000256" key="10">
    <source>
        <dbReference type="ARBA" id="ARBA00023180"/>
    </source>
</evidence>
<keyword evidence="10" id="KW-0325">Glycoprotein</keyword>
<evidence type="ECO:0000256" key="7">
    <source>
        <dbReference type="ARBA" id="ARBA00023065"/>
    </source>
</evidence>
<comment type="subcellular location">
    <subcellularLocation>
        <location evidence="1">Cell membrane</location>
        <topology evidence="1">Multi-pass membrane protein</topology>
    </subcellularLocation>
</comment>
<proteinExistence type="inferred from homology"/>
<dbReference type="SMART" id="SM00918">
    <property type="entry name" value="Lig_chan-Glu_bd"/>
    <property type="match status" value="1"/>
</dbReference>
<dbReference type="PANTHER" id="PTHR42643">
    <property type="entry name" value="IONOTROPIC RECEPTOR 20A-RELATED"/>
    <property type="match status" value="1"/>
</dbReference>
<feature type="transmembrane region" description="Helical" evidence="14">
    <location>
        <begin position="130"/>
        <end position="150"/>
    </location>
</feature>
<keyword evidence="5 14" id="KW-0812">Transmembrane</keyword>
<accession>A0A8T0EUP5</accession>
<protein>
    <submittedName>
        <fullName evidence="17">Glutamate receptor ionotropic like protein</fullName>
    </submittedName>
</protein>
<keyword evidence="11" id="KW-1071">Ligand-gated ion channel</keyword>
<feature type="domain" description="Ionotropic glutamate receptor C-terminal" evidence="15">
    <location>
        <begin position="4"/>
        <end position="344"/>
    </location>
</feature>
<keyword evidence="7" id="KW-0406">Ion transport</keyword>
<dbReference type="AlphaFoldDB" id="A0A8T0EUP5"/>
<dbReference type="InterPro" id="IPR001508">
    <property type="entry name" value="Iono_Glu_rcpt_met"/>
</dbReference>
<dbReference type="GO" id="GO:0038023">
    <property type="term" value="F:signaling receptor activity"/>
    <property type="evidence" value="ECO:0007669"/>
    <property type="project" value="InterPro"/>
</dbReference>
<keyword evidence="6 14" id="KW-1133">Transmembrane helix</keyword>
<dbReference type="Proteomes" id="UP000807504">
    <property type="component" value="Unassembled WGS sequence"/>
</dbReference>
<evidence type="ECO:0000256" key="13">
    <source>
        <dbReference type="PIRSR" id="PIRSR601508-1"/>
    </source>
</evidence>
<keyword evidence="8 14" id="KW-0472">Membrane</keyword>
<evidence type="ECO:0000256" key="12">
    <source>
        <dbReference type="ARBA" id="ARBA00023303"/>
    </source>
</evidence>
<feature type="transmembrane region" description="Helical" evidence="14">
    <location>
        <begin position="371"/>
        <end position="398"/>
    </location>
</feature>
<dbReference type="SUPFAM" id="SSF53850">
    <property type="entry name" value="Periplasmic binding protein-like II"/>
    <property type="match status" value="1"/>
</dbReference>
<evidence type="ECO:0000256" key="14">
    <source>
        <dbReference type="SAM" id="Phobius"/>
    </source>
</evidence>
<dbReference type="GO" id="GO:0050906">
    <property type="term" value="P:detection of stimulus involved in sensory perception"/>
    <property type="evidence" value="ECO:0007669"/>
    <property type="project" value="UniProtKB-ARBA"/>
</dbReference>
<evidence type="ECO:0000256" key="9">
    <source>
        <dbReference type="ARBA" id="ARBA00023170"/>
    </source>
</evidence>
<dbReference type="Gene3D" id="1.10.287.70">
    <property type="match status" value="1"/>
</dbReference>
<sequence length="409" mass="46459">MECRLKTNVAVVHLPYVMSVNISEDGTVNVGEYAGKYLKVVLEALKIEYRIVPEKSKLFGHLLPNGSWTGMIGMIQRGEADLAFTHIDLTEERSKVVDFSTPYNMDACIFVSIMPGKIKSTFGFLHPFDLNTWIAILLTFCIMAILFALFQNRYSLFEIFFRLFADFLQQNSMPVVGSLKYKIVFLTWLLFVTVITFSWSATLLSFLIEPKRDNMVRTFKELSKAVQSGTHRATLDDVNLPFLLNSEDDDLKILGQIVIRNEWLIHVSKRGTGAYINYRAAEVMYRSAAEMLFGNRDDLYISEDTLYVIPTAFAYGKNFCCSSKLNSIILRLSSAGLHDKLLGDNTLKYFLKTAKELNDESTDFSLSLTDLFGIFILLGVGMILSFIVFLGEIIYGIIYSNYCIMYGIK</sequence>
<evidence type="ECO:0000256" key="3">
    <source>
        <dbReference type="ARBA" id="ARBA00022448"/>
    </source>
</evidence>
<dbReference type="PRINTS" id="PR00177">
    <property type="entry name" value="NMDARECEPTOR"/>
</dbReference>
<keyword evidence="4" id="KW-1003">Cell membrane</keyword>
<dbReference type="PANTHER" id="PTHR42643:SF38">
    <property type="entry name" value="IONOTROPIC RECEPTOR 100A"/>
    <property type="match status" value="1"/>
</dbReference>
<dbReference type="GO" id="GO:0005886">
    <property type="term" value="C:plasma membrane"/>
    <property type="evidence" value="ECO:0007669"/>
    <property type="project" value="UniProtKB-SubCell"/>
</dbReference>
<name>A0A8T0EUP5_ARGBR</name>
<dbReference type="GO" id="GO:0015276">
    <property type="term" value="F:ligand-gated monoatomic ion channel activity"/>
    <property type="evidence" value="ECO:0007669"/>
    <property type="project" value="InterPro"/>
</dbReference>
<dbReference type="InterPro" id="IPR001320">
    <property type="entry name" value="Iontro_rcpt_C"/>
</dbReference>
<dbReference type="Pfam" id="PF10613">
    <property type="entry name" value="Lig_chan-Glu_bd"/>
    <property type="match status" value="1"/>
</dbReference>
<evidence type="ECO:0000259" key="16">
    <source>
        <dbReference type="SMART" id="SM00918"/>
    </source>
</evidence>
<dbReference type="SMART" id="SM00079">
    <property type="entry name" value="PBPe"/>
    <property type="match status" value="1"/>
</dbReference>
<comment type="similarity">
    <text evidence="2">Belongs to the glutamate-gated ion channel (TC 1.A.10.1) family.</text>
</comment>
<evidence type="ECO:0000256" key="1">
    <source>
        <dbReference type="ARBA" id="ARBA00004651"/>
    </source>
</evidence>
<comment type="caution">
    <text evidence="17">The sequence shown here is derived from an EMBL/GenBank/DDBJ whole genome shotgun (WGS) entry which is preliminary data.</text>
</comment>
<feature type="domain" description="Ionotropic glutamate receptor L-glutamate and glycine-binding" evidence="16">
    <location>
        <begin position="15"/>
        <end position="77"/>
    </location>
</feature>
<dbReference type="Pfam" id="PF00060">
    <property type="entry name" value="Lig_chan"/>
    <property type="match status" value="1"/>
</dbReference>
<reference evidence="17" key="1">
    <citation type="journal article" date="2020" name="bioRxiv">
        <title>Chromosome-level reference genome of the European wasp spider Argiope bruennichi: a resource for studies on range expansion and evolutionary adaptation.</title>
        <authorList>
            <person name="Sheffer M.M."/>
            <person name="Hoppe A."/>
            <person name="Krehenwinkel H."/>
            <person name="Uhl G."/>
            <person name="Kuss A.W."/>
            <person name="Jensen L."/>
            <person name="Jensen C."/>
            <person name="Gillespie R.G."/>
            <person name="Hoff K.J."/>
            <person name="Prost S."/>
        </authorList>
    </citation>
    <scope>NUCLEOTIDE SEQUENCE</scope>
</reference>
<evidence type="ECO:0000256" key="6">
    <source>
        <dbReference type="ARBA" id="ARBA00022989"/>
    </source>
</evidence>
<keyword evidence="12" id="KW-0407">Ion channel</keyword>
<keyword evidence="9 17" id="KW-0675">Receptor</keyword>
<dbReference type="InterPro" id="IPR052192">
    <property type="entry name" value="Insect_Ionotropic_Sensory_Rcpt"/>
</dbReference>
<dbReference type="Gene3D" id="3.40.190.10">
    <property type="entry name" value="Periplasmic binding protein-like II"/>
    <property type="match status" value="1"/>
</dbReference>